<feature type="chain" id="PRO_5047471797" evidence="1">
    <location>
        <begin position="18"/>
        <end position="137"/>
    </location>
</feature>
<sequence>MSAMSVMFAAFGLMACATHGVGQPQTGASVASYDPSSVYQPSPNARPLAVAPPVTVTGGVGNAGFPERAAAGASVANYDPSSVYQPSPNARPLAVAPPVTVTGAVGGDTQENGTRTAHCTVAGEGSVGVSPNARLCP</sequence>
<protein>
    <submittedName>
        <fullName evidence="2">Uncharacterized protein</fullName>
    </submittedName>
</protein>
<feature type="signal peptide" evidence="1">
    <location>
        <begin position="1"/>
        <end position="17"/>
    </location>
</feature>
<proteinExistence type="predicted"/>
<evidence type="ECO:0000313" key="2">
    <source>
        <dbReference type="EMBL" id="WXA97233.1"/>
    </source>
</evidence>
<name>A0ABZ2KEZ4_9BACT</name>
<evidence type="ECO:0000256" key="1">
    <source>
        <dbReference type="SAM" id="SignalP"/>
    </source>
</evidence>
<gene>
    <name evidence="2" type="ORF">LZC95_10340</name>
</gene>
<accession>A0ABZ2KEZ4</accession>
<dbReference type="RefSeq" id="WP_394847848.1">
    <property type="nucleotide sequence ID" value="NZ_CP089982.1"/>
</dbReference>
<keyword evidence="1" id="KW-0732">Signal</keyword>
<keyword evidence="3" id="KW-1185">Reference proteome</keyword>
<dbReference type="Proteomes" id="UP001379533">
    <property type="component" value="Chromosome"/>
</dbReference>
<dbReference type="EMBL" id="CP089982">
    <property type="protein sequence ID" value="WXA97233.1"/>
    <property type="molecule type" value="Genomic_DNA"/>
</dbReference>
<organism evidence="2 3">
    <name type="scientific">Pendulispora brunnea</name>
    <dbReference type="NCBI Taxonomy" id="2905690"/>
    <lineage>
        <taxon>Bacteria</taxon>
        <taxon>Pseudomonadati</taxon>
        <taxon>Myxococcota</taxon>
        <taxon>Myxococcia</taxon>
        <taxon>Myxococcales</taxon>
        <taxon>Sorangiineae</taxon>
        <taxon>Pendulisporaceae</taxon>
        <taxon>Pendulispora</taxon>
    </lineage>
</organism>
<reference evidence="2 3" key="1">
    <citation type="submission" date="2021-12" db="EMBL/GenBank/DDBJ databases">
        <title>Discovery of the Pendulisporaceae a myxobacterial family with distinct sporulation behavior and unique specialized metabolism.</title>
        <authorList>
            <person name="Garcia R."/>
            <person name="Popoff A."/>
            <person name="Bader C.D."/>
            <person name="Loehr J."/>
            <person name="Walesch S."/>
            <person name="Walt C."/>
            <person name="Boldt J."/>
            <person name="Bunk B."/>
            <person name="Haeckl F.J.F.P.J."/>
            <person name="Gunesch A.P."/>
            <person name="Birkelbach J."/>
            <person name="Nuebel U."/>
            <person name="Pietschmann T."/>
            <person name="Bach T."/>
            <person name="Mueller R."/>
        </authorList>
    </citation>
    <scope>NUCLEOTIDE SEQUENCE [LARGE SCALE GENOMIC DNA]</scope>
    <source>
        <strain evidence="2 3">MSr12523</strain>
    </source>
</reference>
<evidence type="ECO:0000313" key="3">
    <source>
        <dbReference type="Proteomes" id="UP001379533"/>
    </source>
</evidence>